<name>A0A5B7IU00_PORTR</name>
<proteinExistence type="predicted"/>
<dbReference type="Proteomes" id="UP000324222">
    <property type="component" value="Unassembled WGS sequence"/>
</dbReference>
<reference evidence="1 2" key="1">
    <citation type="submission" date="2019-05" db="EMBL/GenBank/DDBJ databases">
        <title>Another draft genome of Portunus trituberculatus and its Hox gene families provides insights of decapod evolution.</title>
        <authorList>
            <person name="Jeong J.-H."/>
            <person name="Song I."/>
            <person name="Kim S."/>
            <person name="Choi T."/>
            <person name="Kim D."/>
            <person name="Ryu S."/>
            <person name="Kim W."/>
        </authorList>
    </citation>
    <scope>NUCLEOTIDE SEQUENCE [LARGE SCALE GENOMIC DNA]</scope>
    <source>
        <tissue evidence="1">Muscle</tissue>
    </source>
</reference>
<dbReference type="EMBL" id="VSRR010069823">
    <property type="protein sequence ID" value="MPC85863.1"/>
    <property type="molecule type" value="Genomic_DNA"/>
</dbReference>
<sequence length="23" mass="2581">MRWPADRRCSSFPTGCLAQGNVQ</sequence>
<protein>
    <submittedName>
        <fullName evidence="1">Uncharacterized protein</fullName>
    </submittedName>
</protein>
<accession>A0A5B7IU00</accession>
<organism evidence="1 2">
    <name type="scientific">Portunus trituberculatus</name>
    <name type="common">Swimming crab</name>
    <name type="synonym">Neptunus trituberculatus</name>
    <dbReference type="NCBI Taxonomy" id="210409"/>
    <lineage>
        <taxon>Eukaryota</taxon>
        <taxon>Metazoa</taxon>
        <taxon>Ecdysozoa</taxon>
        <taxon>Arthropoda</taxon>
        <taxon>Crustacea</taxon>
        <taxon>Multicrustacea</taxon>
        <taxon>Malacostraca</taxon>
        <taxon>Eumalacostraca</taxon>
        <taxon>Eucarida</taxon>
        <taxon>Decapoda</taxon>
        <taxon>Pleocyemata</taxon>
        <taxon>Brachyura</taxon>
        <taxon>Eubrachyura</taxon>
        <taxon>Portunoidea</taxon>
        <taxon>Portunidae</taxon>
        <taxon>Portuninae</taxon>
        <taxon>Portunus</taxon>
    </lineage>
</organism>
<dbReference type="AlphaFoldDB" id="A0A5B7IU00"/>
<comment type="caution">
    <text evidence="1">The sequence shown here is derived from an EMBL/GenBank/DDBJ whole genome shotgun (WGS) entry which is preliminary data.</text>
</comment>
<keyword evidence="2" id="KW-1185">Reference proteome</keyword>
<evidence type="ECO:0000313" key="1">
    <source>
        <dbReference type="EMBL" id="MPC85863.1"/>
    </source>
</evidence>
<evidence type="ECO:0000313" key="2">
    <source>
        <dbReference type="Proteomes" id="UP000324222"/>
    </source>
</evidence>
<gene>
    <name evidence="1" type="ORF">E2C01_080662</name>
</gene>